<dbReference type="AlphaFoldDB" id="A0AAE1IEY7"/>
<organism evidence="2 3">
    <name type="scientific">Trichoderma aggressivum f. europaeum</name>
    <dbReference type="NCBI Taxonomy" id="173218"/>
    <lineage>
        <taxon>Eukaryota</taxon>
        <taxon>Fungi</taxon>
        <taxon>Dikarya</taxon>
        <taxon>Ascomycota</taxon>
        <taxon>Pezizomycotina</taxon>
        <taxon>Sordariomycetes</taxon>
        <taxon>Hypocreomycetidae</taxon>
        <taxon>Hypocreales</taxon>
        <taxon>Hypocreaceae</taxon>
        <taxon>Trichoderma</taxon>
    </lineage>
</organism>
<dbReference type="Proteomes" id="UP001273209">
    <property type="component" value="Unassembled WGS sequence"/>
</dbReference>
<dbReference type="SUPFAM" id="SSF53335">
    <property type="entry name" value="S-adenosyl-L-methionine-dependent methyltransferases"/>
    <property type="match status" value="1"/>
</dbReference>
<evidence type="ECO:0000313" key="3">
    <source>
        <dbReference type="Proteomes" id="UP001273209"/>
    </source>
</evidence>
<accession>A0AAE1IEY7</accession>
<feature type="domain" description="Methyltransferase" evidence="1">
    <location>
        <begin position="53"/>
        <end position="153"/>
    </location>
</feature>
<name>A0AAE1IEY7_9HYPO</name>
<gene>
    <name evidence="2" type="ORF">Triagg1_3413</name>
</gene>
<dbReference type="Pfam" id="PF13649">
    <property type="entry name" value="Methyltransf_25"/>
    <property type="match status" value="1"/>
</dbReference>
<dbReference type="Gene3D" id="3.40.50.150">
    <property type="entry name" value="Vaccinia Virus protein VP39"/>
    <property type="match status" value="1"/>
</dbReference>
<dbReference type="InterPro" id="IPR041698">
    <property type="entry name" value="Methyltransf_25"/>
</dbReference>
<sequence>MMTSSRASMAFWPKQMIPPTPENYKELAKDGAERLAAVSLEQIPAIPAGAVIHDNGCGHGSATAVIMAAAAPEVAATYKITGTDISGGAVEVYCDRAETQGWPAQGLVMDSDSLKFPDETFTHSIGNALIFVGPRNGGLDATKEMYRTLKPGGTLILNCFAYVPVLEPIREASRVTRTGAILPAWTSFAEWTDPSVIANVVEAGGFRKESIKVEQREMFVNIGNFDRHTELIWSMRGMPSTGWSREDEERWDEALEIVRREMRKTEGFKTLDDGTTVIRNIINVATATK</sequence>
<dbReference type="EMBL" id="JAWRVG010000010">
    <property type="protein sequence ID" value="KAK4077719.1"/>
    <property type="molecule type" value="Genomic_DNA"/>
</dbReference>
<protein>
    <recommendedName>
        <fullName evidence="1">Methyltransferase domain-containing protein</fullName>
    </recommendedName>
</protein>
<reference evidence="2" key="1">
    <citation type="submission" date="2023-11" db="EMBL/GenBank/DDBJ databases">
        <title>The genome sequences of three competitors of mushroom-forming fungi.</title>
        <authorList>
            <person name="Beijen E."/>
            <person name="Ohm R.A."/>
        </authorList>
    </citation>
    <scope>NUCLEOTIDE SEQUENCE</scope>
    <source>
        <strain evidence="2">CBS 100526</strain>
    </source>
</reference>
<comment type="caution">
    <text evidence="2">The sequence shown here is derived from an EMBL/GenBank/DDBJ whole genome shotgun (WGS) entry which is preliminary data.</text>
</comment>
<dbReference type="RefSeq" id="XP_062757402.1">
    <property type="nucleotide sequence ID" value="XM_062897703.1"/>
</dbReference>
<keyword evidence="3" id="KW-1185">Reference proteome</keyword>
<dbReference type="InterPro" id="IPR029063">
    <property type="entry name" value="SAM-dependent_MTases_sf"/>
</dbReference>
<dbReference type="GeneID" id="87917608"/>
<proteinExistence type="predicted"/>
<evidence type="ECO:0000313" key="2">
    <source>
        <dbReference type="EMBL" id="KAK4077719.1"/>
    </source>
</evidence>
<evidence type="ECO:0000259" key="1">
    <source>
        <dbReference type="Pfam" id="PF13649"/>
    </source>
</evidence>